<dbReference type="SUPFAM" id="SSF48371">
    <property type="entry name" value="ARM repeat"/>
    <property type="match status" value="3"/>
</dbReference>
<evidence type="ECO:0000256" key="1">
    <source>
        <dbReference type="ARBA" id="ARBA00004180"/>
    </source>
</evidence>
<dbReference type="GO" id="GO:0006886">
    <property type="term" value="P:intracellular protein transport"/>
    <property type="evidence" value="ECO:0007669"/>
    <property type="project" value="UniProtKB-UniRule"/>
</dbReference>
<evidence type="ECO:0000313" key="8">
    <source>
        <dbReference type="Proteomes" id="UP001259832"/>
    </source>
</evidence>
<evidence type="ECO:0000256" key="3">
    <source>
        <dbReference type="ARBA" id="ARBA00023136"/>
    </source>
</evidence>
<name>A0AAD9LPP9_9STRA</name>
<reference evidence="7" key="1">
    <citation type="submission" date="2023-08" db="EMBL/GenBank/DDBJ databases">
        <title>Reference Genome Resource for the Citrus Pathogen Phytophthora citrophthora.</title>
        <authorList>
            <person name="Moller H."/>
            <person name="Coetzee B."/>
            <person name="Rose L.J."/>
            <person name="Van Niekerk J.M."/>
        </authorList>
    </citation>
    <scope>NUCLEOTIDE SEQUENCE</scope>
    <source>
        <strain evidence="7">STE-U-9442</strain>
    </source>
</reference>
<dbReference type="InterPro" id="IPR055358">
    <property type="entry name" value="CHCR"/>
</dbReference>
<dbReference type="GO" id="GO:0005198">
    <property type="term" value="F:structural molecule activity"/>
    <property type="evidence" value="ECO:0007669"/>
    <property type="project" value="InterPro"/>
</dbReference>
<feature type="domain" description="Clathrin heavy chain linker core motif" evidence="6">
    <location>
        <begin position="308"/>
        <end position="325"/>
    </location>
</feature>
<evidence type="ECO:0000256" key="5">
    <source>
        <dbReference type="PROSITE-ProRule" id="PRU01006"/>
    </source>
</evidence>
<dbReference type="SMART" id="SM00299">
    <property type="entry name" value="CLH"/>
    <property type="match status" value="1"/>
</dbReference>
<dbReference type="Gene3D" id="2.130.10.110">
    <property type="entry name" value="Clathrin heavy-chain terminal domain"/>
    <property type="match status" value="1"/>
</dbReference>
<comment type="caution">
    <text evidence="7">The sequence shown here is derived from an EMBL/GenBank/DDBJ whole genome shotgun (WGS) entry which is preliminary data.</text>
</comment>
<comment type="subcellular location">
    <subcellularLocation>
        <location evidence="1">Cytoplasmic vesicle membrane</location>
        <topology evidence="1">Peripheral membrane protein</topology>
        <orientation evidence="1">Cytoplasmic side</orientation>
    </subcellularLocation>
</comment>
<dbReference type="Pfam" id="PF09268">
    <property type="entry name" value="Clathrin-link"/>
    <property type="match status" value="1"/>
</dbReference>
<gene>
    <name evidence="7" type="ORF">P3T76_005544</name>
</gene>
<dbReference type="EMBL" id="JASMQC010000008">
    <property type="protein sequence ID" value="KAK1942907.1"/>
    <property type="molecule type" value="Genomic_DNA"/>
</dbReference>
<dbReference type="PANTHER" id="PTHR10292">
    <property type="entry name" value="CLATHRIN HEAVY CHAIN RELATED"/>
    <property type="match status" value="1"/>
</dbReference>
<protein>
    <submittedName>
        <fullName evidence="7">Clathrin heavy chain 1</fullName>
    </submittedName>
</protein>
<keyword evidence="4" id="KW-0968">Cytoplasmic vesicle</keyword>
<dbReference type="SUPFAM" id="SSF50989">
    <property type="entry name" value="Clathrin heavy-chain terminal domain"/>
    <property type="match status" value="1"/>
</dbReference>
<dbReference type="Pfam" id="PF13838">
    <property type="entry name" value="Clathrin_H_link"/>
    <property type="match status" value="1"/>
</dbReference>
<dbReference type="GO" id="GO:0030130">
    <property type="term" value="C:clathrin coat of trans-Golgi network vesicle"/>
    <property type="evidence" value="ECO:0007669"/>
    <property type="project" value="InterPro"/>
</dbReference>
<sequence>MESDKFLCICEQTHGSIVIVDLSEGNTMERRPIKADSAIMNPVSRVIAIRVENQLQVFNMDLRTKLKSHLMSESVVFWHWISDTTIALITASAVFHWNMNDDSPPILIFYRSANLNSTMQIVSYEASVDNQWMLLVGISQGKGKCTGNIQLYSMETKTSQILQGYAGTFAQIKPPGRTNSAQVLVFAGIKGEGYPLQLFIMEVGRGREASDGVFSLPPQLIPLDAELQNDFPVSMLVSPGDDIAYLMTKMGYLLVYDVHSGKLLYRARIVQDAPFATRLNSQSKGILGVTSRGQLLHFSIDKTRMLAYVLTALQDPQLALSLASRMALDGAEELYSSEFDRLITANNVQGAAHIASRSPQGFLRTPETIERFQQMPNQLDQAQPVLQYFSVLMEKGSLNKVESIELARALLQQNRNSLLQSRLLEDKLECSEELGDLTNQVDPMLAMFVYLRAGVLGKVINSFVQNISKKSTVQSPLSLIHLCDHYDCVEELTEYLYTNNLTKYIDVYVGKVSPEKTPAVVGKLLDLECNEDYIKKLLEQISQCPVGILYKELEKRNRLDLLQSWLEKRISRGNKETVTHNALARVYVTLNKNPQDFLTTNKFYDSKVVGEFCEQANPYLAFLVYRRGGAVYDDDLIRVATENGLFKDLARYLVERQDLDLWSKVLMKQDEEHEDPDRRALIDQVVHTAIPESTKHSEVSTTVHAFMNADLSAELVEQNSCVGMTRCFAFF</sequence>
<dbReference type="Proteomes" id="UP001259832">
    <property type="component" value="Unassembled WGS sequence"/>
</dbReference>
<dbReference type="InterPro" id="IPR015348">
    <property type="entry name" value="Clathrin_H-chain_linker_core"/>
</dbReference>
<dbReference type="PANTHER" id="PTHR10292:SF1">
    <property type="entry name" value="CLATHRIN HEAVY CHAIN"/>
    <property type="match status" value="1"/>
</dbReference>
<dbReference type="AlphaFoldDB" id="A0AAD9LPP9"/>
<dbReference type="GO" id="GO:0032051">
    <property type="term" value="F:clathrin light chain binding"/>
    <property type="evidence" value="ECO:0007669"/>
    <property type="project" value="TreeGrafter"/>
</dbReference>
<keyword evidence="8" id="KW-1185">Reference proteome</keyword>
<evidence type="ECO:0000259" key="6">
    <source>
        <dbReference type="Pfam" id="PF09268"/>
    </source>
</evidence>
<keyword evidence="3" id="KW-0472">Membrane</keyword>
<evidence type="ECO:0000256" key="4">
    <source>
        <dbReference type="ARBA" id="ARBA00023329"/>
    </source>
</evidence>
<dbReference type="GO" id="GO:0006898">
    <property type="term" value="P:receptor-mediated endocytosis"/>
    <property type="evidence" value="ECO:0007669"/>
    <property type="project" value="TreeGrafter"/>
</dbReference>
<organism evidence="7 8">
    <name type="scientific">Phytophthora citrophthora</name>
    <dbReference type="NCBI Taxonomy" id="4793"/>
    <lineage>
        <taxon>Eukaryota</taxon>
        <taxon>Sar</taxon>
        <taxon>Stramenopiles</taxon>
        <taxon>Oomycota</taxon>
        <taxon>Peronosporomycetes</taxon>
        <taxon>Peronosporales</taxon>
        <taxon>Peronosporaceae</taxon>
        <taxon>Phytophthora</taxon>
    </lineage>
</organism>
<feature type="repeat" description="CHCR" evidence="5">
    <location>
        <begin position="537"/>
        <end position="678"/>
    </location>
</feature>
<dbReference type="InterPro" id="IPR016025">
    <property type="entry name" value="Clathrin_H-chain_N"/>
</dbReference>
<dbReference type="PROSITE" id="PS50236">
    <property type="entry name" value="CHCR"/>
    <property type="match status" value="1"/>
</dbReference>
<dbReference type="GO" id="GO:0030132">
    <property type="term" value="C:clathrin coat of coated pit"/>
    <property type="evidence" value="ECO:0007669"/>
    <property type="project" value="InterPro"/>
</dbReference>
<dbReference type="InterPro" id="IPR000547">
    <property type="entry name" value="Clathrin_H-chain/VPS_repeat"/>
</dbReference>
<proteinExistence type="predicted"/>
<evidence type="ECO:0000256" key="2">
    <source>
        <dbReference type="ARBA" id="ARBA00022737"/>
    </source>
</evidence>
<keyword evidence="2" id="KW-0677">Repeat</keyword>
<dbReference type="Pfam" id="PF00637">
    <property type="entry name" value="Clathrin"/>
    <property type="match status" value="1"/>
</dbReference>
<evidence type="ECO:0000313" key="7">
    <source>
        <dbReference type="EMBL" id="KAK1942907.1"/>
    </source>
</evidence>
<accession>A0AAD9LPP9</accession>
<dbReference type="GO" id="GO:0071439">
    <property type="term" value="C:clathrin complex"/>
    <property type="evidence" value="ECO:0007669"/>
    <property type="project" value="TreeGrafter"/>
</dbReference>
<dbReference type="InterPro" id="IPR016024">
    <property type="entry name" value="ARM-type_fold"/>
</dbReference>